<dbReference type="EMBL" id="JBHSGU010000002">
    <property type="protein sequence ID" value="MFC4700570.1"/>
    <property type="molecule type" value="Genomic_DNA"/>
</dbReference>
<evidence type="ECO:0000256" key="1">
    <source>
        <dbReference type="SAM" id="MobiDB-lite"/>
    </source>
</evidence>
<comment type="caution">
    <text evidence="2">The sequence shown here is derived from an EMBL/GenBank/DDBJ whole genome shotgun (WGS) entry which is preliminary data.</text>
</comment>
<dbReference type="RefSeq" id="WP_382408081.1">
    <property type="nucleotide sequence ID" value="NZ_JBHSGU010000002.1"/>
</dbReference>
<sequence length="625" mass="68946">MNVWAVAPIDEVLNESDTQLHSRSLNDSPETAHKHTNQALADKKPNLPFQLLLAGGALSTCSSYSKHHCQDNTAFVNAKTGLLYELSPAAFSRLATFIQSAPDGKYSALNNIIATLSKQAQKSPLSRRELFAIFDQLELTDAVDNLHDGAYFALLDHLEYAQFEPEPERKPEPKPEQKTNAKERLKEQANVKATNNSHSQAIYQRFVKEVNTIAAARGQQPQILVATSSSRDAFEVVDFYRSVFNSLGVKTLWLPIDASLAYALSAKAFNHLWADDICEQLDSIRQKHHVFDRERVYPDLVAQQKTMCEQPELLKALIAGSQGLFFNGGDQSKTLASLLNSDQQALPFWREVIEKVGRYEMIVGGTSAGTAVHAGTSFNAKTLPMISNGSSENAIKRGAFAHSSPSQRCSVSPCEQQSAIKPNDLTYMPSGGSGLFGVGTLDTHFSERNREGRLVALVAKTGARLGVGVDETTALLYRVQTKNAQSNEPNTIDLEVIGKHGVFIVDGFEQKQSISYNKGRRSSQYTGVSHYLFSGNALSVDLSSTQWHIPEGALQESSALNIPNLEQGEWRNKTRRACANSLNTYWVLDDVEYALTADNKTQFFTDGESSQCGYIYLPYSVSFQP</sequence>
<keyword evidence="2" id="KW-0645">Protease</keyword>
<organism evidence="2 3">
    <name type="scientific">Glaciecola siphonariae</name>
    <dbReference type="NCBI Taxonomy" id="521012"/>
    <lineage>
        <taxon>Bacteria</taxon>
        <taxon>Pseudomonadati</taxon>
        <taxon>Pseudomonadota</taxon>
        <taxon>Gammaproteobacteria</taxon>
        <taxon>Alteromonadales</taxon>
        <taxon>Alteromonadaceae</taxon>
        <taxon>Glaciecola</taxon>
    </lineage>
</organism>
<dbReference type="CDD" id="cd03145">
    <property type="entry name" value="GAT1_cyanophycinase"/>
    <property type="match status" value="1"/>
</dbReference>
<feature type="region of interest" description="Disordered" evidence="1">
    <location>
        <begin position="164"/>
        <end position="191"/>
    </location>
</feature>
<proteinExistence type="predicted"/>
<name>A0ABV9LY68_9ALTE</name>
<keyword evidence="2" id="KW-0378">Hydrolase</keyword>
<dbReference type="Gene3D" id="3.40.50.880">
    <property type="match status" value="1"/>
</dbReference>
<reference evidence="3" key="1">
    <citation type="journal article" date="2019" name="Int. J. Syst. Evol. Microbiol.">
        <title>The Global Catalogue of Microorganisms (GCM) 10K type strain sequencing project: providing services to taxonomists for standard genome sequencing and annotation.</title>
        <authorList>
            <consortium name="The Broad Institute Genomics Platform"/>
            <consortium name="The Broad Institute Genome Sequencing Center for Infectious Disease"/>
            <person name="Wu L."/>
            <person name="Ma J."/>
        </authorList>
    </citation>
    <scope>NUCLEOTIDE SEQUENCE [LARGE SCALE GENOMIC DNA]</scope>
    <source>
        <strain evidence="3">KACC 12507</strain>
    </source>
</reference>
<dbReference type="EC" id="3.4.15.6" evidence="2"/>
<protein>
    <submittedName>
        <fullName evidence="2">Cyanophycinase</fullName>
        <ecNumber evidence="2">3.4.15.6</ecNumber>
    </submittedName>
</protein>
<keyword evidence="2" id="KW-0121">Carboxypeptidase</keyword>
<dbReference type="Proteomes" id="UP001595897">
    <property type="component" value="Unassembled WGS sequence"/>
</dbReference>
<dbReference type="GO" id="GO:0008241">
    <property type="term" value="F:peptidyl-dipeptidase activity"/>
    <property type="evidence" value="ECO:0007669"/>
    <property type="project" value="UniProtKB-EC"/>
</dbReference>
<dbReference type="InterPro" id="IPR029062">
    <property type="entry name" value="Class_I_gatase-like"/>
</dbReference>
<dbReference type="PANTHER" id="PTHR36175">
    <property type="entry name" value="CYANOPHYCINASE"/>
    <property type="match status" value="1"/>
</dbReference>
<evidence type="ECO:0000313" key="3">
    <source>
        <dbReference type="Proteomes" id="UP001595897"/>
    </source>
</evidence>
<keyword evidence="3" id="KW-1185">Reference proteome</keyword>
<feature type="compositionally biased region" description="Polar residues" evidence="1">
    <location>
        <begin position="17"/>
        <end position="29"/>
    </location>
</feature>
<gene>
    <name evidence="2" type="ORF">ACFO4O_10395</name>
</gene>
<evidence type="ECO:0000313" key="2">
    <source>
        <dbReference type="EMBL" id="MFC4700570.1"/>
    </source>
</evidence>
<dbReference type="SUPFAM" id="SSF52317">
    <property type="entry name" value="Class I glutamine amidotransferase-like"/>
    <property type="match status" value="1"/>
</dbReference>
<feature type="compositionally biased region" description="Basic and acidic residues" evidence="1">
    <location>
        <begin position="166"/>
        <end position="189"/>
    </location>
</feature>
<dbReference type="PANTHER" id="PTHR36175:SF1">
    <property type="entry name" value="CYANOPHYCINASE"/>
    <property type="match status" value="1"/>
</dbReference>
<dbReference type="GO" id="GO:0004180">
    <property type="term" value="F:carboxypeptidase activity"/>
    <property type="evidence" value="ECO:0007669"/>
    <property type="project" value="UniProtKB-KW"/>
</dbReference>
<accession>A0ABV9LY68</accession>
<feature type="region of interest" description="Disordered" evidence="1">
    <location>
        <begin position="17"/>
        <end position="37"/>
    </location>
</feature>